<dbReference type="STRING" id="28092.WM40_21955"/>
<reference evidence="3 4" key="1">
    <citation type="submission" date="2015-03" db="EMBL/GenBank/DDBJ databases">
        <title>Draft Genome Sequence of Burkholderia andropogonis type strain ICMP2807, isolated from Sorghum bicolor.</title>
        <authorList>
            <person name="Lopes-Santos L."/>
            <person name="Castro D.B."/>
            <person name="Ottoboni L.M."/>
            <person name="Park D."/>
            <person name="Weirc B.S."/>
            <person name="Destefano S.A."/>
        </authorList>
    </citation>
    <scope>NUCLEOTIDE SEQUENCE [LARGE SCALE GENOMIC DNA]</scope>
    <source>
        <strain evidence="3 4">ICMP2807</strain>
    </source>
</reference>
<dbReference type="PATRIC" id="fig|28092.6.peg.5170"/>
<dbReference type="RefSeq" id="WP_024905845.1">
    <property type="nucleotide sequence ID" value="NZ_CADFGU010000011.1"/>
</dbReference>
<keyword evidence="3" id="KW-0489">Methyltransferase</keyword>
<sequence length="252" mass="27749">MLNAAPTSYDSYAAFYDSWHDRWPENSKADCVETLSRIAGGADVLELAIGTGRIALPLSAKGLNVYGVDNSTGMLDKLREKPGAERLSVVCGDFADVPLDGPFALIYVVMSFGYLLSAEEQLRCFENVSKKLTGDGAFVVQTAVPGPSIFNGAGSLDDVFDVPSADDSENDSVMLMCSKTDLVRQVIDQRVIVLGEAVPRIYTHRRRYVWPSELDLMARVAGMRLHTRWGGWNQEPFNAKSRTQISVYKRVS</sequence>
<evidence type="ECO:0000256" key="1">
    <source>
        <dbReference type="ARBA" id="ARBA00022679"/>
    </source>
</evidence>
<feature type="domain" description="Methyltransferase" evidence="2">
    <location>
        <begin position="44"/>
        <end position="136"/>
    </location>
</feature>
<dbReference type="Pfam" id="PF13649">
    <property type="entry name" value="Methyltransf_25"/>
    <property type="match status" value="1"/>
</dbReference>
<evidence type="ECO:0000259" key="2">
    <source>
        <dbReference type="Pfam" id="PF13649"/>
    </source>
</evidence>
<dbReference type="PANTHER" id="PTHR43861">
    <property type="entry name" value="TRANS-ACONITATE 2-METHYLTRANSFERASE-RELATED"/>
    <property type="match status" value="1"/>
</dbReference>
<dbReference type="EMBL" id="LAQU01000035">
    <property type="protein sequence ID" value="KKB61668.1"/>
    <property type="molecule type" value="Genomic_DNA"/>
</dbReference>
<dbReference type="OrthoDB" id="9811589at2"/>
<dbReference type="InterPro" id="IPR029063">
    <property type="entry name" value="SAM-dependent_MTases_sf"/>
</dbReference>
<evidence type="ECO:0000313" key="3">
    <source>
        <dbReference type="EMBL" id="KKB61668.1"/>
    </source>
</evidence>
<dbReference type="SUPFAM" id="SSF53335">
    <property type="entry name" value="S-adenosyl-L-methionine-dependent methyltransferases"/>
    <property type="match status" value="1"/>
</dbReference>
<dbReference type="GO" id="GO:0008168">
    <property type="term" value="F:methyltransferase activity"/>
    <property type="evidence" value="ECO:0007669"/>
    <property type="project" value="UniProtKB-KW"/>
</dbReference>
<dbReference type="GO" id="GO:0032259">
    <property type="term" value="P:methylation"/>
    <property type="evidence" value="ECO:0007669"/>
    <property type="project" value="UniProtKB-KW"/>
</dbReference>
<keyword evidence="4" id="KW-1185">Reference proteome</keyword>
<gene>
    <name evidence="3" type="ORF">WM40_21955</name>
</gene>
<dbReference type="InterPro" id="IPR041698">
    <property type="entry name" value="Methyltransf_25"/>
</dbReference>
<dbReference type="AlphaFoldDB" id="A0A0F5JUZ2"/>
<name>A0A0F5JUZ2_9BURK</name>
<keyword evidence="1 3" id="KW-0808">Transferase</keyword>
<organism evidence="3 4">
    <name type="scientific">Robbsia andropogonis</name>
    <dbReference type="NCBI Taxonomy" id="28092"/>
    <lineage>
        <taxon>Bacteria</taxon>
        <taxon>Pseudomonadati</taxon>
        <taxon>Pseudomonadota</taxon>
        <taxon>Betaproteobacteria</taxon>
        <taxon>Burkholderiales</taxon>
        <taxon>Burkholderiaceae</taxon>
        <taxon>Robbsia</taxon>
    </lineage>
</organism>
<dbReference type="CDD" id="cd02440">
    <property type="entry name" value="AdoMet_MTases"/>
    <property type="match status" value="1"/>
</dbReference>
<dbReference type="Gene3D" id="3.40.50.150">
    <property type="entry name" value="Vaccinia Virus protein VP39"/>
    <property type="match status" value="1"/>
</dbReference>
<accession>A0A0F5JUZ2</accession>
<dbReference type="Proteomes" id="UP000033618">
    <property type="component" value="Unassembled WGS sequence"/>
</dbReference>
<comment type="caution">
    <text evidence="3">The sequence shown here is derived from an EMBL/GenBank/DDBJ whole genome shotgun (WGS) entry which is preliminary data.</text>
</comment>
<evidence type="ECO:0000313" key="4">
    <source>
        <dbReference type="Proteomes" id="UP000033618"/>
    </source>
</evidence>
<proteinExistence type="predicted"/>
<protein>
    <submittedName>
        <fullName evidence="3">Methyltransferase</fullName>
    </submittedName>
</protein>